<evidence type="ECO:0000313" key="1">
    <source>
        <dbReference type="EMBL" id="KAL1540708.1"/>
    </source>
</evidence>
<dbReference type="Proteomes" id="UP001567538">
    <property type="component" value="Unassembled WGS sequence"/>
</dbReference>
<keyword evidence="2" id="KW-1185">Reference proteome</keyword>
<dbReference type="AlphaFoldDB" id="A0ABD1GCE1"/>
<evidence type="ECO:0008006" key="3">
    <source>
        <dbReference type="Google" id="ProtNLM"/>
    </source>
</evidence>
<protein>
    <recommendedName>
        <fullName evidence="3">Secreted protein</fullName>
    </recommendedName>
</protein>
<dbReference type="EMBL" id="JBEAFC010000009">
    <property type="protein sequence ID" value="KAL1540708.1"/>
    <property type="molecule type" value="Genomic_DNA"/>
</dbReference>
<gene>
    <name evidence="1" type="ORF">AAHA92_25020</name>
</gene>
<reference evidence="1 2" key="1">
    <citation type="submission" date="2024-06" db="EMBL/GenBank/DDBJ databases">
        <title>A chromosome level genome sequence of Diviner's sage (Salvia divinorum).</title>
        <authorList>
            <person name="Ford S.A."/>
            <person name="Ro D.-K."/>
            <person name="Ness R.W."/>
            <person name="Phillips M.A."/>
        </authorList>
    </citation>
    <scope>NUCLEOTIDE SEQUENCE [LARGE SCALE GENOMIC DNA]</scope>
    <source>
        <strain evidence="1">SAF-2024a</strain>
        <tissue evidence="1">Leaf</tissue>
    </source>
</reference>
<evidence type="ECO:0000313" key="2">
    <source>
        <dbReference type="Proteomes" id="UP001567538"/>
    </source>
</evidence>
<comment type="caution">
    <text evidence="1">The sequence shown here is derived from an EMBL/GenBank/DDBJ whole genome shotgun (WGS) entry which is preliminary data.</text>
</comment>
<sequence length="76" mass="7786">MSGEGIASLRYRPSALLLVLGSPGCRHCQFVQASLLSPRSPCSCPYGLSVSLSSVCSGIGTPAADRSMGSPPFPES</sequence>
<name>A0ABD1GCE1_SALDI</name>
<accession>A0ABD1GCE1</accession>
<organism evidence="1 2">
    <name type="scientific">Salvia divinorum</name>
    <name type="common">Maria pastora</name>
    <name type="synonym">Diviner's sage</name>
    <dbReference type="NCBI Taxonomy" id="28513"/>
    <lineage>
        <taxon>Eukaryota</taxon>
        <taxon>Viridiplantae</taxon>
        <taxon>Streptophyta</taxon>
        <taxon>Embryophyta</taxon>
        <taxon>Tracheophyta</taxon>
        <taxon>Spermatophyta</taxon>
        <taxon>Magnoliopsida</taxon>
        <taxon>eudicotyledons</taxon>
        <taxon>Gunneridae</taxon>
        <taxon>Pentapetalae</taxon>
        <taxon>asterids</taxon>
        <taxon>lamiids</taxon>
        <taxon>Lamiales</taxon>
        <taxon>Lamiaceae</taxon>
        <taxon>Nepetoideae</taxon>
        <taxon>Mentheae</taxon>
        <taxon>Salviinae</taxon>
        <taxon>Salvia</taxon>
        <taxon>Salvia subgen. Calosphace</taxon>
    </lineage>
</organism>
<proteinExistence type="predicted"/>